<accession>A0A0R1RK76</accession>
<dbReference type="PIRSF" id="PIRSF018637">
    <property type="entry name" value="TrmK"/>
    <property type="match status" value="1"/>
</dbReference>
<dbReference type="PANTHER" id="PTHR38451:SF1">
    <property type="entry name" value="TRNA (ADENINE(22)-N(1))-METHYLTRANSFERASE"/>
    <property type="match status" value="1"/>
</dbReference>
<dbReference type="OrthoDB" id="5881184at2"/>
<dbReference type="InterPro" id="IPR029063">
    <property type="entry name" value="SAM-dependent_MTases_sf"/>
</dbReference>
<evidence type="ECO:0000313" key="1">
    <source>
        <dbReference type="EMBL" id="KRL57159.1"/>
    </source>
</evidence>
<comment type="caution">
    <text evidence="1">The sequence shown here is derived from an EMBL/GenBank/DDBJ whole genome shotgun (WGS) entry which is preliminary data.</text>
</comment>
<dbReference type="Gene3D" id="3.40.50.150">
    <property type="entry name" value="Vaccinia Virus protein VP39"/>
    <property type="match status" value="1"/>
</dbReference>
<proteinExistence type="predicted"/>
<dbReference type="PATRIC" id="fig|1114972.6.peg.167"/>
<dbReference type="Pfam" id="PF04816">
    <property type="entry name" value="TrmK"/>
    <property type="match status" value="1"/>
</dbReference>
<evidence type="ECO:0008006" key="3">
    <source>
        <dbReference type="Google" id="ProtNLM"/>
    </source>
</evidence>
<dbReference type="GO" id="GO:0160105">
    <property type="term" value="F:tRNA (adenine(22)-N1)-methyltransferase activity"/>
    <property type="evidence" value="ECO:0007669"/>
    <property type="project" value="InterPro"/>
</dbReference>
<sequence>MDADHLSKRLAAVAAYVPANSRMADIGSDHAYLPVYLAKRQRISYAVAGEVVDGPFENAKAEIANQNLTECIDARLGDGVTVLKPDDNIDTIVIAGMGGTLISDILERGWQQLTGNELLVLQPNVGEYHLRKWLATHAYQITAEQILKDDGHIYEIMVAHKVKEPFSLSELDARFGHFLLANPNDAFVEKWQHEQQRNAHVLTALNHAANVPVAKQQELQREQQLIEEVLQDASTNLN</sequence>
<keyword evidence="2" id="KW-1185">Reference proteome</keyword>
<evidence type="ECO:0000313" key="2">
    <source>
        <dbReference type="Proteomes" id="UP000051999"/>
    </source>
</evidence>
<organism evidence="1 2">
    <name type="scientific">Furfurilactobacillus rossiae DSM 15814</name>
    <dbReference type="NCBI Taxonomy" id="1114972"/>
    <lineage>
        <taxon>Bacteria</taxon>
        <taxon>Bacillati</taxon>
        <taxon>Bacillota</taxon>
        <taxon>Bacilli</taxon>
        <taxon>Lactobacillales</taxon>
        <taxon>Lactobacillaceae</taxon>
        <taxon>Furfurilactobacillus</taxon>
    </lineage>
</organism>
<dbReference type="Proteomes" id="UP000051999">
    <property type="component" value="Unassembled WGS sequence"/>
</dbReference>
<dbReference type="Gene3D" id="1.10.287.1890">
    <property type="match status" value="1"/>
</dbReference>
<gene>
    <name evidence="1" type="ORF">FD35_GL000166</name>
</gene>
<dbReference type="AlphaFoldDB" id="A0A0R1RK76"/>
<dbReference type="eggNOG" id="COG2384">
    <property type="taxonomic scope" value="Bacteria"/>
</dbReference>
<reference evidence="1 2" key="1">
    <citation type="journal article" date="2015" name="Genome Announc.">
        <title>Expanding the biotechnology potential of lactobacilli through comparative genomics of 213 strains and associated genera.</title>
        <authorList>
            <person name="Sun Z."/>
            <person name="Harris H.M."/>
            <person name="McCann A."/>
            <person name="Guo C."/>
            <person name="Argimon S."/>
            <person name="Zhang W."/>
            <person name="Yang X."/>
            <person name="Jeffery I.B."/>
            <person name="Cooney J.C."/>
            <person name="Kagawa T.F."/>
            <person name="Liu W."/>
            <person name="Song Y."/>
            <person name="Salvetti E."/>
            <person name="Wrobel A."/>
            <person name="Rasinkangas P."/>
            <person name="Parkhill J."/>
            <person name="Rea M.C."/>
            <person name="O'Sullivan O."/>
            <person name="Ritari J."/>
            <person name="Douillard F.P."/>
            <person name="Paul Ross R."/>
            <person name="Yang R."/>
            <person name="Briner A.E."/>
            <person name="Felis G.E."/>
            <person name="de Vos W.M."/>
            <person name="Barrangou R."/>
            <person name="Klaenhammer T.R."/>
            <person name="Caufield P.W."/>
            <person name="Cui Y."/>
            <person name="Zhang H."/>
            <person name="O'Toole P.W."/>
        </authorList>
    </citation>
    <scope>NUCLEOTIDE SEQUENCE [LARGE SCALE GENOMIC DNA]</scope>
    <source>
        <strain evidence="1 2">DSM 15814</strain>
    </source>
</reference>
<dbReference type="SUPFAM" id="SSF53335">
    <property type="entry name" value="S-adenosyl-L-methionine-dependent methyltransferases"/>
    <property type="match status" value="1"/>
</dbReference>
<protein>
    <recommendedName>
        <fullName evidence="3">SAM-dependent methyltransferase</fullName>
    </recommendedName>
</protein>
<name>A0A0R1RK76_9LACO</name>
<dbReference type="InterPro" id="IPR006901">
    <property type="entry name" value="TrmK"/>
</dbReference>
<dbReference type="STRING" id="1114972.FD35_GL000166"/>
<dbReference type="PANTHER" id="PTHR38451">
    <property type="entry name" value="TRNA (ADENINE(22)-N(1))-METHYLTRANSFERASE"/>
    <property type="match status" value="1"/>
</dbReference>
<dbReference type="EMBL" id="AZFF01000001">
    <property type="protein sequence ID" value="KRL57159.1"/>
    <property type="molecule type" value="Genomic_DNA"/>
</dbReference>
<dbReference type="RefSeq" id="WP_017261940.1">
    <property type="nucleotide sequence ID" value="NZ_AUAW01000001.1"/>
</dbReference>